<evidence type="ECO:0000256" key="2">
    <source>
        <dbReference type="SAM" id="Phobius"/>
    </source>
</evidence>
<reference evidence="4" key="1">
    <citation type="submission" date="2023-03" db="EMBL/GenBank/DDBJ databases">
        <title>Massive genome expansion in bonnet fungi (Mycena s.s.) driven by repeated elements and novel gene families across ecological guilds.</title>
        <authorList>
            <consortium name="Lawrence Berkeley National Laboratory"/>
            <person name="Harder C.B."/>
            <person name="Miyauchi S."/>
            <person name="Viragh M."/>
            <person name="Kuo A."/>
            <person name="Thoen E."/>
            <person name="Andreopoulos B."/>
            <person name="Lu D."/>
            <person name="Skrede I."/>
            <person name="Drula E."/>
            <person name="Henrissat B."/>
            <person name="Morin E."/>
            <person name="Kohler A."/>
            <person name="Barry K."/>
            <person name="LaButti K."/>
            <person name="Morin E."/>
            <person name="Salamov A."/>
            <person name="Lipzen A."/>
            <person name="Mereny Z."/>
            <person name="Hegedus B."/>
            <person name="Baldrian P."/>
            <person name="Stursova M."/>
            <person name="Weitz H."/>
            <person name="Taylor A."/>
            <person name="Grigoriev I.V."/>
            <person name="Nagy L.G."/>
            <person name="Martin F."/>
            <person name="Kauserud H."/>
        </authorList>
    </citation>
    <scope>NUCLEOTIDE SEQUENCE</scope>
    <source>
        <strain evidence="4">9284</strain>
    </source>
</reference>
<feature type="transmembrane region" description="Helical" evidence="2">
    <location>
        <begin position="260"/>
        <end position="284"/>
    </location>
</feature>
<dbReference type="InterPro" id="IPR045338">
    <property type="entry name" value="DUF6535"/>
</dbReference>
<dbReference type="AlphaFoldDB" id="A0AAD7BL35"/>
<protein>
    <recommendedName>
        <fullName evidence="3">DUF6535 domain-containing protein</fullName>
    </recommendedName>
</protein>
<gene>
    <name evidence="4" type="ORF">FB45DRAFT_796426</name>
</gene>
<keyword evidence="5" id="KW-1185">Reference proteome</keyword>
<organism evidence="4 5">
    <name type="scientific">Roridomyces roridus</name>
    <dbReference type="NCBI Taxonomy" id="1738132"/>
    <lineage>
        <taxon>Eukaryota</taxon>
        <taxon>Fungi</taxon>
        <taxon>Dikarya</taxon>
        <taxon>Basidiomycota</taxon>
        <taxon>Agaricomycotina</taxon>
        <taxon>Agaricomycetes</taxon>
        <taxon>Agaricomycetidae</taxon>
        <taxon>Agaricales</taxon>
        <taxon>Marasmiineae</taxon>
        <taxon>Mycenaceae</taxon>
        <taxon>Roridomyces</taxon>
    </lineage>
</organism>
<keyword evidence="2" id="KW-0812">Transmembrane</keyword>
<feature type="transmembrane region" description="Helical" evidence="2">
    <location>
        <begin position="171"/>
        <end position="190"/>
    </location>
</feature>
<dbReference type="Proteomes" id="UP001221142">
    <property type="component" value="Unassembled WGS sequence"/>
</dbReference>
<proteinExistence type="predicted"/>
<dbReference type="Pfam" id="PF20153">
    <property type="entry name" value="DUF6535"/>
    <property type="match status" value="1"/>
</dbReference>
<comment type="caution">
    <text evidence="4">The sequence shown here is derived from an EMBL/GenBank/DDBJ whole genome shotgun (WGS) entry which is preliminary data.</text>
</comment>
<feature type="domain" description="DUF6535" evidence="3">
    <location>
        <begin position="77"/>
        <end position="253"/>
    </location>
</feature>
<evidence type="ECO:0000313" key="5">
    <source>
        <dbReference type="Proteomes" id="UP001221142"/>
    </source>
</evidence>
<evidence type="ECO:0000259" key="3">
    <source>
        <dbReference type="Pfam" id="PF20153"/>
    </source>
</evidence>
<keyword evidence="2" id="KW-0472">Membrane</keyword>
<feature type="region of interest" description="Disordered" evidence="1">
    <location>
        <begin position="39"/>
        <end position="69"/>
    </location>
</feature>
<keyword evidence="2" id="KW-1133">Transmembrane helix</keyword>
<feature type="compositionally biased region" description="Basic and acidic residues" evidence="1">
    <location>
        <begin position="45"/>
        <end position="67"/>
    </location>
</feature>
<accession>A0AAD7BL35</accession>
<dbReference type="EMBL" id="JARKIF010000013">
    <property type="protein sequence ID" value="KAJ7624468.1"/>
    <property type="molecule type" value="Genomic_DNA"/>
</dbReference>
<sequence>MKAERELEAGLPPPLSSVKSSFLQRFIFTVTKSLLFRRPSQMNEGHTKDEGEGEKEPFDEDKGHTTADNEESCAKLWSIYVGEAERYDTALVESWKADMEGMLIFSGLFSASLTAFLIESYKSLQPDSGDLTVAAISQVSRQLVAISTGATVELEPPLQFSPTAASLVCNALWFFSLSLSLTCALLATLVEQWAREFLHKAEMRPSPTRRARIFSFLYFGLKRFHMHTVVDVIPSLLHGSLLLFFAGLVAFLVPINQIIMYLMVGALVVFLLLYSILTVLPVVYLDCPYRTPLSTPLWFILQRVLALFHKPTTLTTPITMTDAVVDAAFSNTEERDHRALQWTLDSLTDDVELLPFVESLPDVIFGTNDSLFLPLLGDIETPSPLVARICSFILGAQKLPASDPLATRRLTAGAKALWALCLMPNAWQYRFHIVGLPWPGVVDALRERSHAAVLLAIQYQEYRWAHHLLMTIRDLLDSDHSSVDFAPQVQPRIDRLMRLVVLCDDLFLRRPFIALPLGGVPPSPSHGPMQELKALMTELGNSLPNGQQLGRARQVIGDFCDSYDWSFNCVRCIGLVISRISSSMHAEEQIQVFELQGTCSMVIDQIGLNPPASPVDDIFISFPTELDKYTECGIYDTLAQISFRLFPLLSAVDQHRPSGYLRYLVHRKDHVSIYRTLASCDLPAFAASFGDLLFQKLRGTPFGAHVVHAITAVADCLDTSGGIDFIDMVLARQSEAQTTVHAEFILRKAKKLLGLKDLTDRLNMCQYSSRATTIPTLQDICDDEAFHPHHPLFIPADVDVRTIIWSLENQLHDRALICMADFLSAVTPFHARFSTSWLFIDFVDVSWFEVEPEIQYNVFNGILTYCRTFLPKLPAEDFATFEPGLWTSGVFMSWRARGGYNVDGITLPCLRLLQESLELYHTFNDTAGGEAMDTTHSKPLLAAVMKQIVAQEAEMTRPIALLEGVPDAAGEDLSTIVGQESP</sequence>
<feature type="transmembrane region" description="Helical" evidence="2">
    <location>
        <begin position="236"/>
        <end position="253"/>
    </location>
</feature>
<name>A0AAD7BL35_9AGAR</name>
<evidence type="ECO:0000313" key="4">
    <source>
        <dbReference type="EMBL" id="KAJ7624468.1"/>
    </source>
</evidence>
<evidence type="ECO:0000256" key="1">
    <source>
        <dbReference type="SAM" id="MobiDB-lite"/>
    </source>
</evidence>